<reference evidence="4 5" key="1">
    <citation type="submission" date="2024-08" db="EMBL/GenBank/DDBJ databases">
        <authorList>
            <person name="Cucini C."/>
            <person name="Frati F."/>
        </authorList>
    </citation>
    <scope>NUCLEOTIDE SEQUENCE [LARGE SCALE GENOMIC DNA]</scope>
</reference>
<proteinExistence type="predicted"/>
<dbReference type="InterPro" id="IPR052223">
    <property type="entry name" value="Actin_Cytoskeleton_Reg"/>
</dbReference>
<feature type="compositionally biased region" description="Low complexity" evidence="2">
    <location>
        <begin position="305"/>
        <end position="318"/>
    </location>
</feature>
<keyword evidence="1" id="KW-0175">Coiled coil</keyword>
<feature type="region of interest" description="Disordered" evidence="2">
    <location>
        <begin position="549"/>
        <end position="577"/>
    </location>
</feature>
<evidence type="ECO:0000259" key="3">
    <source>
        <dbReference type="PROSITE" id="PS50003"/>
    </source>
</evidence>
<dbReference type="InterPro" id="IPR001849">
    <property type="entry name" value="PH_domain"/>
</dbReference>
<name>A0ABP1RDC5_9HEXA</name>
<gene>
    <name evidence="4" type="ORF">ODALV1_LOCUS20189</name>
</gene>
<feature type="compositionally biased region" description="Low complexity" evidence="2">
    <location>
        <begin position="345"/>
        <end position="361"/>
    </location>
</feature>
<feature type="region of interest" description="Disordered" evidence="2">
    <location>
        <begin position="1132"/>
        <end position="1192"/>
    </location>
</feature>
<feature type="compositionally biased region" description="Low complexity" evidence="2">
    <location>
        <begin position="1144"/>
        <end position="1166"/>
    </location>
</feature>
<evidence type="ECO:0000313" key="4">
    <source>
        <dbReference type="EMBL" id="CAL8123399.1"/>
    </source>
</evidence>
<feature type="compositionally biased region" description="Basic and acidic residues" evidence="2">
    <location>
        <begin position="1132"/>
        <end position="1142"/>
    </location>
</feature>
<evidence type="ECO:0000256" key="1">
    <source>
        <dbReference type="SAM" id="Coils"/>
    </source>
</evidence>
<keyword evidence="5" id="KW-1185">Reference proteome</keyword>
<evidence type="ECO:0000313" key="5">
    <source>
        <dbReference type="Proteomes" id="UP001642540"/>
    </source>
</evidence>
<dbReference type="PANTHER" id="PTHR17271:SF1">
    <property type="entry name" value="PROTEIN OUTSPREAD"/>
    <property type="match status" value="1"/>
</dbReference>
<dbReference type="InterPro" id="IPR011993">
    <property type="entry name" value="PH-like_dom_sf"/>
</dbReference>
<feature type="coiled-coil region" evidence="1">
    <location>
        <begin position="1039"/>
        <end position="1101"/>
    </location>
</feature>
<protein>
    <recommendedName>
        <fullName evidence="3">PH domain-containing protein</fullName>
    </recommendedName>
</protein>
<feature type="coiled-coil region" evidence="1">
    <location>
        <begin position="963"/>
        <end position="1013"/>
    </location>
</feature>
<feature type="compositionally biased region" description="Low complexity" evidence="2">
    <location>
        <begin position="222"/>
        <end position="242"/>
    </location>
</feature>
<dbReference type="Proteomes" id="UP001642540">
    <property type="component" value="Unassembled WGS sequence"/>
</dbReference>
<dbReference type="SUPFAM" id="SSF50729">
    <property type="entry name" value="PH domain-like"/>
    <property type="match status" value="2"/>
</dbReference>
<sequence>MVTDCPKFIPNIFNNSKCSSCFKTREEHGDVSLDSKSMRRVIKCGYLFIAPRDWDFCNPSAHRTKRWQRRWFVLYSDDQLTWSIDDHPDTIPQGSLEMREILEVKNAEDITENPHSLALTGKATTFIKGVNKEDIASWTAVLTKYGNKVLTTAGGKRSLTLPGGFGSGTTRFETGVVIGPSRQRFHSVTASPGLAGLTSPVGVGPSSYNKCFVESPTNNRLSSSSSSSPSSMTSMSTASMTSEGHHTPSRHQQLHHHILQQRQDNISVSENVSGSPGGSSMKGGLLSMSKSSTGASPIGGDGDNRGSSCSNNNSNNKAASRSVYLSLSNVPKGKSYRNFPGAVTPVVTSSSSSPASSATTSRILPPPLLSPSSSAATTTSASVKLISQSACASPSEPATSPQSSSSSYTKCYESSSDVTDSIQYSHSHCPTNSVRALRGDPDGCGGLDASDSGPLRKGWLLKQMNSEWLKHWFVLKNNQLIYYENSEELNPLGTIEVTDETAIKQFDSSRHYGFEIMNKSTVHKLSAITNGMRGIWMKALESAKVKVRDQRDSEIIQPPPAQIANPPSPPLKSKKSRWRKKSDLKLFDSLKDEFAERERELDSFQRSGTDLSRGESPRMREILKSQAVQIDSFRTQLSSGFMEIEKLEMFCKSREAEYAESLKCKDEIIEELRDQLTREISVREKLELQAHELEQQVQLLSDKVAKVQSLLSETERELDQTNINQRELGRITESQQMQLKQELDLLRHRCNDLTEKLYQSEKTAKTLKTKLGRVKSQSLKDRQIESDVISKIHDLEEKISKFDKSPLSPSSTTSGASLSLPPSASLPTSPTESTPGAVASSGGSTPAGGKDGGIINVIMKLNDLDQRVEKVTESLWFRRGELEDYVGECHNCKILEMEVRERDERLEVLEGNLKKLELEFDKKMQELREFVKEQPSPQEASPSYSQSTNKYQVEIEQLRNLCAKGLEAMENSHRRMIMELEEKHRRELQNLRIEKEQELAEETKATLSALDAMRKNHQLELQREMAKFKEEFMRKFQCNQDLSDLHREHEEELHEVKTEILRLTEKYSLKCVEASKLEETITYLKSQLNEAKRRIIEMEASDFQSCISSATKKPDQVTALRSRLEQLILSRPIDETSSKAEDQSSATSASGASTPTSSSSATTATGGPLGVGFNSSLSSGKRSRHSIIRSPSCPKLNSRLTVLQ</sequence>
<feature type="compositionally biased region" description="Pro residues" evidence="2">
    <location>
        <begin position="557"/>
        <end position="570"/>
    </location>
</feature>
<dbReference type="PROSITE" id="PS50003">
    <property type="entry name" value="PH_DOMAIN"/>
    <property type="match status" value="2"/>
</dbReference>
<feature type="domain" description="PH" evidence="3">
    <location>
        <begin position="40"/>
        <end position="147"/>
    </location>
</feature>
<feature type="compositionally biased region" description="Low complexity" evidence="2">
    <location>
        <begin position="805"/>
        <end position="836"/>
    </location>
</feature>
<dbReference type="SMART" id="SM00233">
    <property type="entry name" value="PH"/>
    <property type="match status" value="2"/>
</dbReference>
<evidence type="ECO:0000256" key="2">
    <source>
        <dbReference type="SAM" id="MobiDB-lite"/>
    </source>
</evidence>
<feature type="coiled-coil region" evidence="1">
    <location>
        <begin position="892"/>
        <end position="933"/>
    </location>
</feature>
<feature type="compositionally biased region" description="Low complexity" evidence="2">
    <location>
        <begin position="282"/>
        <end position="292"/>
    </location>
</feature>
<feature type="domain" description="PH" evidence="3">
    <location>
        <begin position="453"/>
        <end position="545"/>
    </location>
</feature>
<organism evidence="4 5">
    <name type="scientific">Orchesella dallaii</name>
    <dbReference type="NCBI Taxonomy" id="48710"/>
    <lineage>
        <taxon>Eukaryota</taxon>
        <taxon>Metazoa</taxon>
        <taxon>Ecdysozoa</taxon>
        <taxon>Arthropoda</taxon>
        <taxon>Hexapoda</taxon>
        <taxon>Collembola</taxon>
        <taxon>Entomobryomorpha</taxon>
        <taxon>Entomobryoidea</taxon>
        <taxon>Orchesellidae</taxon>
        <taxon>Orchesellinae</taxon>
        <taxon>Orchesella</taxon>
    </lineage>
</organism>
<feature type="region of interest" description="Disordered" evidence="2">
    <location>
        <begin position="216"/>
        <end position="318"/>
    </location>
</feature>
<dbReference type="PANTHER" id="PTHR17271">
    <property type="entry name" value="PLECKSTRIN HOMOLOGY PH DOMAIN-CONTAINING PROTEIN"/>
    <property type="match status" value="1"/>
</dbReference>
<feature type="region of interest" description="Disordered" evidence="2">
    <location>
        <begin position="345"/>
        <end position="375"/>
    </location>
</feature>
<dbReference type="Pfam" id="PF00169">
    <property type="entry name" value="PH"/>
    <property type="match status" value="2"/>
</dbReference>
<dbReference type="Gene3D" id="2.30.29.30">
    <property type="entry name" value="Pleckstrin-homology domain (PH domain)/Phosphotyrosine-binding domain (PTB)"/>
    <property type="match status" value="2"/>
</dbReference>
<comment type="caution">
    <text evidence="4">The sequence shown here is derived from an EMBL/GenBank/DDBJ whole genome shotgun (WGS) entry which is preliminary data.</text>
</comment>
<dbReference type="EMBL" id="CAXLJM020000068">
    <property type="protein sequence ID" value="CAL8123399.1"/>
    <property type="molecule type" value="Genomic_DNA"/>
</dbReference>
<feature type="coiled-coil region" evidence="1">
    <location>
        <begin position="669"/>
        <end position="756"/>
    </location>
</feature>
<feature type="region of interest" description="Disordered" evidence="2">
    <location>
        <begin position="802"/>
        <end position="851"/>
    </location>
</feature>
<feature type="compositionally biased region" description="Basic residues" evidence="2">
    <location>
        <begin position="247"/>
        <end position="259"/>
    </location>
</feature>
<accession>A0ABP1RDC5</accession>